<keyword evidence="1" id="KW-1133">Transmembrane helix</keyword>
<protein>
    <recommendedName>
        <fullName evidence="7">Type VI secretion protein VasK</fullName>
    </recommendedName>
</protein>
<name>A0A6M2B7T8_9GAMM</name>
<sequence length="1032" mass="113434">MKKFIKPLGILFLLLAVAVAIISVFRQYGVFSSSAKDSDILMAVLVITLIVTLIALSFTLVTTSASWRVPVRPKVAPAGLELERPIQASIDVGRLKSVLRHRYGLRWKRKLPWLLVMGEVNDVESIAPGLTESGWMTVGKTLLLWGGSLATGGNPADLQVLRRLRSNAPADALIWVSHEAQYTQAAQADSVLRGYEIVRHRLRWELPVYLLDRREMTWPQPERPVQLVGVFGNKRLTPESLSSSFDSLLPELRAQGMAQISGNLSHAFLLQLASDLKARLTGWTEAFKPLLHSYRPLPLYGVAFSPALALRAYSPHERADSPVWRELSAGIHRRAGRPVGVTARTVANWSAATAIMVLAIGAIVSGISNYRLVTGSAEQVQQAKTSPSPAVLSSLRQRVQSLLAQQEQGTPMYRRFGLDVTDSLLPALWPQYSALAHRLIVQPAQRQLIAELISPTPSYDVLKTYLMLAQPDKTTGAEAQRYFAQQLTPLLENIAPQDIAFLGAQFARHPDWKIRPDIAAVTQARSALLNAMSGADAEHKLYAALIYRTSRNFADLSLTQLLDGQDSGGMFTLDTDVPGSFTRQAYEGAIAPEITALVTQRQEQIGWVLAEPGHQVEASLSPAALGERLTARYFAEYGTAWQKTLNQLKAHPAANPAEQLGLASDVSRSPQIALMKQLAWQGLAGSPNARRSELDPALQPVFGGIVSMATGTGKGNGITLSAWRSQTAALRDKMRNLSAATGGTAALSQSVFRGTQIDNQVSELPTRLRIQLGSGWQPMAQALFLAPLSQTWKGVMTTGVKGMDAQWQQEIVTAWHKEFDNTFPFSDSPKDASLAALNDFINPQTGLIAGFIREHLNGVLEYKDNRWQKAGKLPPGLTVNAAFLSKLNQLDRLGHALNDTGWGFRFKLQAGTARDVVQTELSIDGQKLLYFNQMPLWQDIQWPGDTYYPGASLVWASVRAGARLYFDTPGTWAFYRLLKKAKITPVDNTHYQVVWTAGDGLPLNYRLAFIAGNDPVSLLKLDGFRLPTTIFR</sequence>
<dbReference type="InterPro" id="IPR048677">
    <property type="entry name" value="TssM1_hel"/>
</dbReference>
<dbReference type="Proteomes" id="UP000476696">
    <property type="component" value="Unassembled WGS sequence"/>
</dbReference>
<feature type="transmembrane region" description="Helical" evidence="1">
    <location>
        <begin position="7"/>
        <end position="28"/>
    </location>
</feature>
<dbReference type="PANTHER" id="PTHR36153:SF1">
    <property type="entry name" value="TYPE VI SECRETION SYSTEM COMPONENT TSSM1"/>
    <property type="match status" value="1"/>
</dbReference>
<reference evidence="5 6" key="1">
    <citation type="submission" date="2020-01" db="EMBL/GenBank/DDBJ databases">
        <authorList>
            <person name="Lee S.D."/>
        </authorList>
    </citation>
    <scope>NUCLEOTIDE SEQUENCE [LARGE SCALE GENOMIC DNA]</scope>
    <source>
        <strain evidence="5 6">Lac-M11</strain>
    </source>
</reference>
<dbReference type="Pfam" id="PF06744">
    <property type="entry name" value="IcmF_C"/>
    <property type="match status" value="1"/>
</dbReference>
<evidence type="ECO:0000259" key="4">
    <source>
        <dbReference type="Pfam" id="PF21070"/>
    </source>
</evidence>
<evidence type="ECO:0000313" key="6">
    <source>
        <dbReference type="Proteomes" id="UP000476696"/>
    </source>
</evidence>
<feature type="domain" description="Type VI secretion system IcmF C-terminal" evidence="2">
    <location>
        <begin position="907"/>
        <end position="1008"/>
    </location>
</feature>
<dbReference type="InterPro" id="IPR009612">
    <property type="entry name" value="IcmF-rel"/>
</dbReference>
<keyword evidence="1" id="KW-0472">Membrane</keyword>
<organism evidence="5 6">
    <name type="scientific">Rahnella contaminans</name>
    <dbReference type="NCBI Taxonomy" id="2703882"/>
    <lineage>
        <taxon>Bacteria</taxon>
        <taxon>Pseudomonadati</taxon>
        <taxon>Pseudomonadota</taxon>
        <taxon>Gammaproteobacteria</taxon>
        <taxon>Enterobacterales</taxon>
        <taxon>Yersiniaceae</taxon>
        <taxon>Rahnella</taxon>
    </lineage>
</organism>
<comment type="caution">
    <text evidence="5">The sequence shown here is derived from an EMBL/GenBank/DDBJ whole genome shotgun (WGS) entry which is preliminary data.</text>
</comment>
<dbReference type="PANTHER" id="PTHR36153">
    <property type="entry name" value="INNER MEMBRANE PROTEIN-RELATED"/>
    <property type="match status" value="1"/>
</dbReference>
<dbReference type="AlphaFoldDB" id="A0A6M2B7T8"/>
<evidence type="ECO:0008006" key="7">
    <source>
        <dbReference type="Google" id="ProtNLM"/>
    </source>
</evidence>
<evidence type="ECO:0000256" key="1">
    <source>
        <dbReference type="SAM" id="Phobius"/>
    </source>
</evidence>
<keyword evidence="1" id="KW-0812">Transmembrane</keyword>
<gene>
    <name evidence="5" type="ORF">GW579_15710</name>
</gene>
<accession>A0A6M2B7T8</accession>
<dbReference type="Pfam" id="PF06761">
    <property type="entry name" value="IcmF-related"/>
    <property type="match status" value="1"/>
</dbReference>
<dbReference type="InterPro" id="IPR010623">
    <property type="entry name" value="IcmF_C"/>
</dbReference>
<feature type="transmembrane region" description="Helical" evidence="1">
    <location>
        <begin position="40"/>
        <end position="62"/>
    </location>
</feature>
<dbReference type="EMBL" id="JAADJS010000003">
    <property type="protein sequence ID" value="NGX88524.1"/>
    <property type="molecule type" value="Genomic_DNA"/>
</dbReference>
<keyword evidence="6" id="KW-1185">Reference proteome</keyword>
<dbReference type="Pfam" id="PF21070">
    <property type="entry name" value="IcmF_helical"/>
    <property type="match status" value="1"/>
</dbReference>
<feature type="domain" description="IcmF-related" evidence="3">
    <location>
        <begin position="391"/>
        <end position="679"/>
    </location>
</feature>
<feature type="transmembrane region" description="Helical" evidence="1">
    <location>
        <begin position="346"/>
        <end position="367"/>
    </location>
</feature>
<dbReference type="InterPro" id="IPR053156">
    <property type="entry name" value="T6SS_TssM-like"/>
</dbReference>
<feature type="domain" description="Type VI secretion system component TssM1 helical" evidence="4">
    <location>
        <begin position="802"/>
        <end position="898"/>
    </location>
</feature>
<dbReference type="RefSeq" id="WP_165060016.1">
    <property type="nucleotide sequence ID" value="NZ_JAADJS010000003.1"/>
</dbReference>
<reference evidence="5 6" key="2">
    <citation type="submission" date="2020-03" db="EMBL/GenBank/DDBJ databases">
        <title>Rahnella aceri sp. nov., isoated from traditional Jeju Makgeolli.</title>
        <authorList>
            <person name="Kim I.S."/>
            <person name="Jeon D."/>
        </authorList>
    </citation>
    <scope>NUCLEOTIDE SEQUENCE [LARGE SCALE GENOMIC DNA]</scope>
    <source>
        <strain evidence="5 6">Lac-M11</strain>
    </source>
</reference>
<evidence type="ECO:0000259" key="2">
    <source>
        <dbReference type="Pfam" id="PF06744"/>
    </source>
</evidence>
<proteinExistence type="predicted"/>
<evidence type="ECO:0000313" key="5">
    <source>
        <dbReference type="EMBL" id="NGX88524.1"/>
    </source>
</evidence>
<evidence type="ECO:0000259" key="3">
    <source>
        <dbReference type="Pfam" id="PF06761"/>
    </source>
</evidence>